<protein>
    <submittedName>
        <fullName evidence="1">Uncharacterized protein</fullName>
    </submittedName>
</protein>
<evidence type="ECO:0000313" key="1">
    <source>
        <dbReference type="EMBL" id="GLZ75481.1"/>
    </source>
</evidence>
<proteinExistence type="predicted"/>
<organism evidence="1 2">
    <name type="scientific">Actinorhabdospora filicis</name>
    <dbReference type="NCBI Taxonomy" id="1785913"/>
    <lineage>
        <taxon>Bacteria</taxon>
        <taxon>Bacillati</taxon>
        <taxon>Actinomycetota</taxon>
        <taxon>Actinomycetes</taxon>
        <taxon>Micromonosporales</taxon>
        <taxon>Micromonosporaceae</taxon>
        <taxon>Actinorhabdospora</taxon>
    </lineage>
</organism>
<dbReference type="RefSeq" id="WP_285660717.1">
    <property type="nucleotide sequence ID" value="NZ_BSTX01000001.1"/>
</dbReference>
<comment type="caution">
    <text evidence="1">The sequence shown here is derived from an EMBL/GenBank/DDBJ whole genome shotgun (WGS) entry which is preliminary data.</text>
</comment>
<sequence>MKRITGLADRLVTALAGKSTAGACVGNVGQIQTRWGAICGCEDGRAYRYRYSCEINCDGSCIQVGPASCLRTGNTC</sequence>
<reference evidence="1" key="1">
    <citation type="submission" date="2023-03" db="EMBL/GenBank/DDBJ databases">
        <title>Actinorhabdospora filicis NBRC 111898.</title>
        <authorList>
            <person name="Ichikawa N."/>
            <person name="Sato H."/>
            <person name="Tonouchi N."/>
        </authorList>
    </citation>
    <scope>NUCLEOTIDE SEQUENCE</scope>
    <source>
        <strain evidence="1">NBRC 111898</strain>
    </source>
</reference>
<evidence type="ECO:0000313" key="2">
    <source>
        <dbReference type="Proteomes" id="UP001165079"/>
    </source>
</evidence>
<dbReference type="EMBL" id="BSTX01000001">
    <property type="protein sequence ID" value="GLZ75481.1"/>
    <property type="molecule type" value="Genomic_DNA"/>
</dbReference>
<accession>A0A9W6SHC9</accession>
<gene>
    <name evidence="1" type="ORF">Afil01_02880</name>
</gene>
<dbReference type="AlphaFoldDB" id="A0A9W6SHC9"/>
<dbReference type="Proteomes" id="UP001165079">
    <property type="component" value="Unassembled WGS sequence"/>
</dbReference>
<name>A0A9W6SHC9_9ACTN</name>
<keyword evidence="2" id="KW-1185">Reference proteome</keyword>